<accession>A0A4Y8PXP4</accession>
<dbReference type="EMBL" id="MYFO01000022">
    <property type="protein sequence ID" value="TFE85962.1"/>
    <property type="molecule type" value="Genomic_DNA"/>
</dbReference>
<dbReference type="AlphaFoldDB" id="A0A4Y8PXP4"/>
<organism evidence="2 3">
    <name type="scientific">Paenibacillus athensensis</name>
    <dbReference type="NCBI Taxonomy" id="1967502"/>
    <lineage>
        <taxon>Bacteria</taxon>
        <taxon>Bacillati</taxon>
        <taxon>Bacillota</taxon>
        <taxon>Bacilli</taxon>
        <taxon>Bacillales</taxon>
        <taxon>Paenibacillaceae</taxon>
        <taxon>Paenibacillus</taxon>
    </lineage>
</organism>
<dbReference type="RefSeq" id="WP_134754709.1">
    <property type="nucleotide sequence ID" value="NZ_MYFO02000006.1"/>
</dbReference>
<feature type="transmembrane region" description="Helical" evidence="1">
    <location>
        <begin position="77"/>
        <end position="95"/>
    </location>
</feature>
<evidence type="ECO:0000313" key="2">
    <source>
        <dbReference type="EMBL" id="TFE85962.1"/>
    </source>
</evidence>
<reference evidence="2 3" key="1">
    <citation type="submission" date="2017-03" db="EMBL/GenBank/DDBJ databases">
        <title>Isolation of Levoglucosan Utilizing Bacteria.</title>
        <authorList>
            <person name="Arya A.S."/>
        </authorList>
    </citation>
    <scope>NUCLEOTIDE SEQUENCE [LARGE SCALE GENOMIC DNA]</scope>
    <source>
        <strain evidence="2 3">MEC069</strain>
    </source>
</reference>
<evidence type="ECO:0000256" key="1">
    <source>
        <dbReference type="SAM" id="Phobius"/>
    </source>
</evidence>
<comment type="caution">
    <text evidence="2">The sequence shown here is derived from an EMBL/GenBank/DDBJ whole genome shotgun (WGS) entry which is preliminary data.</text>
</comment>
<keyword evidence="3" id="KW-1185">Reference proteome</keyword>
<name>A0A4Y8PXP4_9BACL</name>
<feature type="transmembrane region" description="Helical" evidence="1">
    <location>
        <begin position="36"/>
        <end position="57"/>
    </location>
</feature>
<sequence>MLLASRHFDLNEWFLIGVTLLEIALFLALRKRFSLLIKVIVLGFNFFLSQAVDFVIAVKPLDLYDVNDGPEYEWLDLMLYVLTYPLEAYLVMVVYDRLQPKGWSKMGFIWGMAFMTLGFEGIAVWFDVYTYKGWNLYESLFVYAGVYGLNVALFDFVRSPRSSGRIAAGRMRRAD</sequence>
<protein>
    <submittedName>
        <fullName evidence="2">Uncharacterized protein</fullName>
    </submittedName>
</protein>
<feature type="transmembrane region" description="Helical" evidence="1">
    <location>
        <begin position="107"/>
        <end position="128"/>
    </location>
</feature>
<keyword evidence="1" id="KW-0472">Membrane</keyword>
<gene>
    <name evidence="2" type="ORF">B5M42_16310</name>
</gene>
<keyword evidence="1" id="KW-1133">Transmembrane helix</keyword>
<feature type="transmembrane region" description="Helical" evidence="1">
    <location>
        <begin position="140"/>
        <end position="157"/>
    </location>
</feature>
<dbReference type="OrthoDB" id="2381462at2"/>
<evidence type="ECO:0000313" key="3">
    <source>
        <dbReference type="Proteomes" id="UP000298246"/>
    </source>
</evidence>
<feature type="transmembrane region" description="Helical" evidence="1">
    <location>
        <begin position="12"/>
        <end position="29"/>
    </location>
</feature>
<dbReference type="Proteomes" id="UP000298246">
    <property type="component" value="Unassembled WGS sequence"/>
</dbReference>
<proteinExistence type="predicted"/>
<keyword evidence="1" id="KW-0812">Transmembrane</keyword>